<feature type="domain" description="Reverse transcriptase" evidence="1">
    <location>
        <begin position="460"/>
        <end position="730"/>
    </location>
</feature>
<evidence type="ECO:0000259" key="2">
    <source>
        <dbReference type="PROSITE" id="PS50879"/>
    </source>
</evidence>
<feature type="domain" description="RNase H type-1" evidence="2">
    <location>
        <begin position="941"/>
        <end position="1068"/>
    </location>
</feature>
<dbReference type="InterPro" id="IPR012337">
    <property type="entry name" value="RNaseH-like_sf"/>
</dbReference>
<dbReference type="AlphaFoldDB" id="A0A8J6HGI9"/>
<proteinExistence type="predicted"/>
<dbReference type="Pfam" id="PF00075">
    <property type="entry name" value="RNase_H"/>
    <property type="match status" value="1"/>
</dbReference>
<dbReference type="PANTHER" id="PTHR36688:SF2">
    <property type="entry name" value="ENDONUCLEASE_EXONUCLEASE_PHOSPHATASE DOMAIN-CONTAINING PROTEIN"/>
    <property type="match status" value="1"/>
</dbReference>
<sequence length="1211" mass="138605">MKQSPLVVCLQETHFTNQKVHVLRTYQAFYKNRAIRERASGGVAIYVKDDILCTKISLETTLEAIAVSLYLPTQKLTVCNVYLPPNATITVLELSMLIEQLPRPFVLLGDFNAHNVIWGSNRTDTRGEMLESLMEDYNLVLLNSGANTRLNAANGTFSAIDLTLCSPTLAPKTAWEVEPYLHSSDHYPIKLHLHGLRHAPDSQRQPRWNMQYADFQKFAEEVDKQLPLLNEEEDIDNILNRFNKVILEAAHKHVRKVGYLSPQRLRTVPWWNAKCAETVAQCKRTFHKMKRNPTIENIINFKKARAKKRFTLKQSKKESWQAYVSTITSSTPIRDVWSKVGKIRGVSRNALIRVTNENGDVASTNEEAAELLATQFQNSSSSSNYDDRFLSIKVESETERLPTIELMSDHPDDKLFTMAELDDALLTSRATSPGPDDIPLRFIQNLSSKGKERLLQIYNLIWTTHRFPQRWTQAIVLPFKKPNKTDSMPSSYRPISLTCNMCKVLEKMVNRRLLWRLESNNLLSKAQNGFRKHRSTLDNIVNLESTIRKAFAQNHKVLCVFFDLEKAFDMTWRHSILKSLNKWGIQGHMFYFIRNFLTDRGFRVQANGVLSKQRELQNGCPQGSVLSPSLFLTALNDIGQHISYPLCHAIYADDLIIYTTGKHIDLLEREVQNGIDRLESWTHQTGYRFSNEKTKCILFSKRRVNQTSKLTLYSQPLAAVPSIRFLGIIFDSRLNWKAHITSIHAACTKALGLLRSLASQNWGADTKTLLSIYRSLIRSRIEYGLIAYGACAKTTFRQLEVIQNAALRIVLGAFRTTPTASMHVLCQEPPLTLRLEQLTLIYAARVSERADTHSNYRLLFTPHTTTLYSESNQIPPISERIRRLLETYSMSLPSFYITEHTSTPPWTIVRPSIFLDLAKYKKADTPHSLLVNAFHQLQNRYPTSTFLYTDGSKIGKDVGAAVFSHSHTAQLHLAFYSSIFCAELVALLKALRMITESEKSEFVVCTDSCSALQALQHLYSNNPLVREISEIRQRIHLQGKELRFIYSPSHIGIRGNDEADTLAKMAAADVDSPLAVYNLMADFTGYIKSKIWEKWQTAWNQVDNHLHTIQPIVRKKILLPNDRKSQVVISRLRSGHTSLTHSWLLDKKTRPTCSFCQREAATVPHLLRDCPALVEQRGRYKLDTNETYTKVFNDWPTLRNYLKEINCLSKI</sequence>
<dbReference type="InterPro" id="IPR002156">
    <property type="entry name" value="RNaseH_domain"/>
</dbReference>
<dbReference type="CDD" id="cd09276">
    <property type="entry name" value="Rnase_HI_RT_non_LTR"/>
    <property type="match status" value="1"/>
</dbReference>
<dbReference type="SUPFAM" id="SSF53098">
    <property type="entry name" value="Ribonuclease H-like"/>
    <property type="match status" value="1"/>
</dbReference>
<dbReference type="PANTHER" id="PTHR36688">
    <property type="entry name" value="ENDO/EXONUCLEASE/PHOSPHATASE DOMAIN-CONTAINING PROTEIN"/>
    <property type="match status" value="1"/>
</dbReference>
<dbReference type="Pfam" id="PF14529">
    <property type="entry name" value="Exo_endo_phos_2"/>
    <property type="match status" value="1"/>
</dbReference>
<keyword evidence="4" id="KW-1185">Reference proteome</keyword>
<dbReference type="Pfam" id="PF00078">
    <property type="entry name" value="RVT_1"/>
    <property type="match status" value="1"/>
</dbReference>
<dbReference type="EMBL" id="JABDTM020024417">
    <property type="protein sequence ID" value="KAH0814304.1"/>
    <property type="molecule type" value="Genomic_DNA"/>
</dbReference>
<dbReference type="SUPFAM" id="SSF56672">
    <property type="entry name" value="DNA/RNA polymerases"/>
    <property type="match status" value="1"/>
</dbReference>
<dbReference type="InterPro" id="IPR036397">
    <property type="entry name" value="RNaseH_sf"/>
</dbReference>
<protein>
    <recommendedName>
        <fullName evidence="5">Rna-directed dna polymerase from mobile element jockey-like protein</fullName>
    </recommendedName>
</protein>
<gene>
    <name evidence="3" type="ORF">GEV33_008487</name>
</gene>
<accession>A0A8J6HGI9</accession>
<dbReference type="GO" id="GO:0004523">
    <property type="term" value="F:RNA-DNA hybrid ribonuclease activity"/>
    <property type="evidence" value="ECO:0007669"/>
    <property type="project" value="InterPro"/>
</dbReference>
<dbReference type="InterPro" id="IPR000477">
    <property type="entry name" value="RT_dom"/>
</dbReference>
<dbReference type="InterPro" id="IPR005135">
    <property type="entry name" value="Endo/exonuclease/phosphatase"/>
</dbReference>
<evidence type="ECO:0000313" key="4">
    <source>
        <dbReference type="Proteomes" id="UP000719412"/>
    </source>
</evidence>
<dbReference type="SUPFAM" id="SSF56219">
    <property type="entry name" value="DNase I-like"/>
    <property type="match status" value="1"/>
</dbReference>
<dbReference type="Gene3D" id="3.60.10.10">
    <property type="entry name" value="Endonuclease/exonuclease/phosphatase"/>
    <property type="match status" value="1"/>
</dbReference>
<dbReference type="GO" id="GO:0003676">
    <property type="term" value="F:nucleic acid binding"/>
    <property type="evidence" value="ECO:0007669"/>
    <property type="project" value="InterPro"/>
</dbReference>
<dbReference type="CDD" id="cd01650">
    <property type="entry name" value="RT_nLTR_like"/>
    <property type="match status" value="1"/>
</dbReference>
<evidence type="ECO:0000259" key="1">
    <source>
        <dbReference type="PROSITE" id="PS50878"/>
    </source>
</evidence>
<reference evidence="3" key="1">
    <citation type="journal article" date="2020" name="J Insects Food Feed">
        <title>The yellow mealworm (Tenebrio molitor) genome: a resource for the emerging insects as food and feed industry.</title>
        <authorList>
            <person name="Eriksson T."/>
            <person name="Andere A."/>
            <person name="Kelstrup H."/>
            <person name="Emery V."/>
            <person name="Picard C."/>
        </authorList>
    </citation>
    <scope>NUCLEOTIDE SEQUENCE</scope>
    <source>
        <strain evidence="3">Stoneville</strain>
        <tissue evidence="3">Whole head</tissue>
    </source>
</reference>
<dbReference type="InterPro" id="IPR036691">
    <property type="entry name" value="Endo/exonu/phosph_ase_sf"/>
</dbReference>
<dbReference type="InterPro" id="IPR052560">
    <property type="entry name" value="RdDP_mobile_element"/>
</dbReference>
<dbReference type="Proteomes" id="UP000719412">
    <property type="component" value="Unassembled WGS sequence"/>
</dbReference>
<dbReference type="GO" id="GO:0042575">
    <property type="term" value="C:DNA polymerase complex"/>
    <property type="evidence" value="ECO:0007669"/>
    <property type="project" value="UniProtKB-ARBA"/>
</dbReference>
<comment type="caution">
    <text evidence="3">The sequence shown here is derived from an EMBL/GenBank/DDBJ whole genome shotgun (WGS) entry which is preliminary data.</text>
</comment>
<organism evidence="3 4">
    <name type="scientific">Tenebrio molitor</name>
    <name type="common">Yellow mealworm beetle</name>
    <dbReference type="NCBI Taxonomy" id="7067"/>
    <lineage>
        <taxon>Eukaryota</taxon>
        <taxon>Metazoa</taxon>
        <taxon>Ecdysozoa</taxon>
        <taxon>Arthropoda</taxon>
        <taxon>Hexapoda</taxon>
        <taxon>Insecta</taxon>
        <taxon>Pterygota</taxon>
        <taxon>Neoptera</taxon>
        <taxon>Endopterygota</taxon>
        <taxon>Coleoptera</taxon>
        <taxon>Polyphaga</taxon>
        <taxon>Cucujiformia</taxon>
        <taxon>Tenebrionidae</taxon>
        <taxon>Tenebrio</taxon>
    </lineage>
</organism>
<evidence type="ECO:0008006" key="5">
    <source>
        <dbReference type="Google" id="ProtNLM"/>
    </source>
</evidence>
<reference evidence="3" key="2">
    <citation type="submission" date="2021-08" db="EMBL/GenBank/DDBJ databases">
        <authorList>
            <person name="Eriksson T."/>
        </authorList>
    </citation>
    <scope>NUCLEOTIDE SEQUENCE</scope>
    <source>
        <strain evidence="3">Stoneville</strain>
        <tissue evidence="3">Whole head</tissue>
    </source>
</reference>
<evidence type="ECO:0000313" key="3">
    <source>
        <dbReference type="EMBL" id="KAH0814304.1"/>
    </source>
</evidence>
<dbReference type="Gene3D" id="3.30.70.270">
    <property type="match status" value="1"/>
</dbReference>
<dbReference type="GO" id="GO:0071897">
    <property type="term" value="P:DNA biosynthetic process"/>
    <property type="evidence" value="ECO:0007669"/>
    <property type="project" value="UniProtKB-ARBA"/>
</dbReference>
<name>A0A8J6HGI9_TENMO</name>
<dbReference type="PROSITE" id="PS50878">
    <property type="entry name" value="RT_POL"/>
    <property type="match status" value="1"/>
</dbReference>
<dbReference type="InterPro" id="IPR043502">
    <property type="entry name" value="DNA/RNA_pol_sf"/>
</dbReference>
<dbReference type="InterPro" id="IPR043128">
    <property type="entry name" value="Rev_trsase/Diguanyl_cyclase"/>
</dbReference>
<dbReference type="Gene3D" id="3.30.420.10">
    <property type="entry name" value="Ribonuclease H-like superfamily/Ribonuclease H"/>
    <property type="match status" value="1"/>
</dbReference>
<dbReference type="PROSITE" id="PS50879">
    <property type="entry name" value="RNASE_H_1"/>
    <property type="match status" value="1"/>
</dbReference>